<evidence type="ECO:0000313" key="10">
    <source>
        <dbReference type="EMBL" id="RJY08245.1"/>
    </source>
</evidence>
<dbReference type="SUPFAM" id="SSF46767">
    <property type="entry name" value="Methylated DNA-protein cysteine methyltransferase, C-terminal domain"/>
    <property type="match status" value="1"/>
</dbReference>
<dbReference type="PROSITE" id="PS00374">
    <property type="entry name" value="MGMT"/>
    <property type="match status" value="1"/>
</dbReference>
<dbReference type="PANTHER" id="PTHR10815:SF14">
    <property type="entry name" value="BIFUNCTIONAL TRANSCRIPTIONAL ACTIVATOR_DNA REPAIR ENZYME ADA"/>
    <property type="match status" value="1"/>
</dbReference>
<accession>A0A419RR43</accession>
<evidence type="ECO:0000256" key="5">
    <source>
        <dbReference type="ARBA" id="ARBA00022679"/>
    </source>
</evidence>
<evidence type="ECO:0000259" key="9">
    <source>
        <dbReference type="Pfam" id="PF01035"/>
    </source>
</evidence>
<evidence type="ECO:0000256" key="3">
    <source>
        <dbReference type="ARBA" id="ARBA00011918"/>
    </source>
</evidence>
<dbReference type="PANTHER" id="PTHR10815">
    <property type="entry name" value="METHYLATED-DNA--PROTEIN-CYSTEINE METHYLTRANSFERASE"/>
    <property type="match status" value="1"/>
</dbReference>
<dbReference type="Gene3D" id="1.10.10.10">
    <property type="entry name" value="Winged helix-like DNA-binding domain superfamily/Winged helix DNA-binding domain"/>
    <property type="match status" value="1"/>
</dbReference>
<organism evidence="10 11">
    <name type="scientific">Aurantiacibacter aquimixticola</name>
    <dbReference type="NCBI Taxonomy" id="1958945"/>
    <lineage>
        <taxon>Bacteria</taxon>
        <taxon>Pseudomonadati</taxon>
        <taxon>Pseudomonadota</taxon>
        <taxon>Alphaproteobacteria</taxon>
        <taxon>Sphingomonadales</taxon>
        <taxon>Erythrobacteraceae</taxon>
        <taxon>Aurantiacibacter</taxon>
    </lineage>
</organism>
<reference evidence="10 11" key="1">
    <citation type="journal article" date="2017" name="Int. J. Syst. Evol. Microbiol.">
        <title>Erythrobacter aquimixticola sp. nov., isolated from the junction between the ocean and a freshwater spring.</title>
        <authorList>
            <person name="Park S."/>
            <person name="Jung Y.T."/>
            <person name="Choi S.J."/>
            <person name="Yoon J.H."/>
        </authorList>
    </citation>
    <scope>NUCLEOTIDE SEQUENCE [LARGE SCALE GENOMIC DNA]</scope>
    <source>
        <strain evidence="10 11">JSSK-14</strain>
    </source>
</reference>
<dbReference type="AlphaFoldDB" id="A0A419RR43"/>
<dbReference type="Gene3D" id="3.30.160.70">
    <property type="entry name" value="Methylated DNA-protein cysteine methyltransferase domain"/>
    <property type="match status" value="1"/>
</dbReference>
<dbReference type="InterPro" id="IPR036217">
    <property type="entry name" value="MethylDNA_cys_MeTrfase_DNAb"/>
</dbReference>
<dbReference type="GO" id="GO:0003908">
    <property type="term" value="F:methylated-DNA-[protein]-cysteine S-methyltransferase activity"/>
    <property type="evidence" value="ECO:0007669"/>
    <property type="project" value="UniProtKB-EC"/>
</dbReference>
<name>A0A419RR43_9SPHN</name>
<dbReference type="InterPro" id="IPR001497">
    <property type="entry name" value="MethylDNA_cys_MeTrfase_AS"/>
</dbReference>
<evidence type="ECO:0000256" key="6">
    <source>
        <dbReference type="ARBA" id="ARBA00022763"/>
    </source>
</evidence>
<dbReference type="InterPro" id="IPR036388">
    <property type="entry name" value="WH-like_DNA-bd_sf"/>
</dbReference>
<dbReference type="NCBIfam" id="TIGR00589">
    <property type="entry name" value="ogt"/>
    <property type="match status" value="1"/>
</dbReference>
<dbReference type="InterPro" id="IPR014048">
    <property type="entry name" value="MethylDNA_cys_MeTrfase_DNA-bd"/>
</dbReference>
<protein>
    <recommendedName>
        <fullName evidence="3">methylated-DNA--[protein]-cysteine S-methyltransferase</fullName>
        <ecNumber evidence="3">2.1.1.63</ecNumber>
    </recommendedName>
</protein>
<dbReference type="GO" id="GO:0006281">
    <property type="term" value="P:DNA repair"/>
    <property type="evidence" value="ECO:0007669"/>
    <property type="project" value="UniProtKB-KW"/>
</dbReference>
<dbReference type="InterPro" id="IPR036631">
    <property type="entry name" value="MGMT_N_sf"/>
</dbReference>
<evidence type="ECO:0000256" key="2">
    <source>
        <dbReference type="ARBA" id="ARBA00008711"/>
    </source>
</evidence>
<keyword evidence="6" id="KW-0227">DNA damage</keyword>
<dbReference type="EC" id="2.1.1.63" evidence="3"/>
<proteinExistence type="inferred from homology"/>
<dbReference type="SUPFAM" id="SSF53155">
    <property type="entry name" value="Methylated DNA-protein cysteine methyltransferase domain"/>
    <property type="match status" value="1"/>
</dbReference>
<sequence length="174" mass="18568">MCISVAHMTDEPIHWAVMETSLGAMLVAATRLGVTCLAFGEGEAELRARFPKAELAPVGEGYRSLFAQVAEAVERPGSGDDIPLDIRGTDFQKRVWEELRRIPAGETRSYGDLATTLGKPSASRAVGGANGANRIAVLIPCHRVIAADGSLGGYAYGLSIKSELLRRERNASLT</sequence>
<comment type="catalytic activity">
    <reaction evidence="1">
        <text>a 4-O-methyl-thymidine in DNA + L-cysteinyl-[protein] = a thymidine in DNA + S-methyl-L-cysteinyl-[protein]</text>
        <dbReference type="Rhea" id="RHEA:53428"/>
        <dbReference type="Rhea" id="RHEA-COMP:10131"/>
        <dbReference type="Rhea" id="RHEA-COMP:10132"/>
        <dbReference type="Rhea" id="RHEA-COMP:13555"/>
        <dbReference type="Rhea" id="RHEA-COMP:13556"/>
        <dbReference type="ChEBI" id="CHEBI:29950"/>
        <dbReference type="ChEBI" id="CHEBI:82612"/>
        <dbReference type="ChEBI" id="CHEBI:137386"/>
        <dbReference type="ChEBI" id="CHEBI:137387"/>
        <dbReference type="EC" id="2.1.1.63"/>
    </reaction>
</comment>
<dbReference type="EMBL" id="RAHX01000001">
    <property type="protein sequence ID" value="RJY08245.1"/>
    <property type="molecule type" value="Genomic_DNA"/>
</dbReference>
<comment type="catalytic activity">
    <reaction evidence="8">
        <text>a 6-O-methyl-2'-deoxyguanosine in DNA + L-cysteinyl-[protein] = S-methyl-L-cysteinyl-[protein] + a 2'-deoxyguanosine in DNA</text>
        <dbReference type="Rhea" id="RHEA:24000"/>
        <dbReference type="Rhea" id="RHEA-COMP:10131"/>
        <dbReference type="Rhea" id="RHEA-COMP:10132"/>
        <dbReference type="Rhea" id="RHEA-COMP:11367"/>
        <dbReference type="Rhea" id="RHEA-COMP:11368"/>
        <dbReference type="ChEBI" id="CHEBI:29950"/>
        <dbReference type="ChEBI" id="CHEBI:82612"/>
        <dbReference type="ChEBI" id="CHEBI:85445"/>
        <dbReference type="ChEBI" id="CHEBI:85448"/>
        <dbReference type="EC" id="2.1.1.63"/>
    </reaction>
</comment>
<dbReference type="Proteomes" id="UP000285232">
    <property type="component" value="Unassembled WGS sequence"/>
</dbReference>
<dbReference type="FunFam" id="1.10.10.10:FF:000214">
    <property type="entry name" value="Methylated-DNA--protein-cysteine methyltransferase"/>
    <property type="match status" value="1"/>
</dbReference>
<keyword evidence="7" id="KW-0234">DNA repair</keyword>
<dbReference type="Pfam" id="PF01035">
    <property type="entry name" value="DNA_binding_1"/>
    <property type="match status" value="1"/>
</dbReference>
<feature type="domain" description="Methylated-DNA-[protein]-cysteine S-methyltransferase DNA binding" evidence="9">
    <location>
        <begin position="90"/>
        <end position="169"/>
    </location>
</feature>
<keyword evidence="11" id="KW-1185">Reference proteome</keyword>
<evidence type="ECO:0000256" key="4">
    <source>
        <dbReference type="ARBA" id="ARBA00022603"/>
    </source>
</evidence>
<comment type="caution">
    <text evidence="10">The sequence shown here is derived from an EMBL/GenBank/DDBJ whole genome shotgun (WGS) entry which is preliminary data.</text>
</comment>
<comment type="similarity">
    <text evidence="2">Belongs to the MGMT family.</text>
</comment>
<dbReference type="OrthoDB" id="9802228at2"/>
<dbReference type="GO" id="GO:0032259">
    <property type="term" value="P:methylation"/>
    <property type="evidence" value="ECO:0007669"/>
    <property type="project" value="UniProtKB-KW"/>
</dbReference>
<keyword evidence="4 10" id="KW-0489">Methyltransferase</keyword>
<keyword evidence="5 10" id="KW-0808">Transferase</keyword>
<evidence type="ECO:0000256" key="8">
    <source>
        <dbReference type="ARBA" id="ARBA00049348"/>
    </source>
</evidence>
<evidence type="ECO:0000256" key="1">
    <source>
        <dbReference type="ARBA" id="ARBA00001286"/>
    </source>
</evidence>
<gene>
    <name evidence="10" type="ORF">D6201_01725</name>
</gene>
<evidence type="ECO:0000256" key="7">
    <source>
        <dbReference type="ARBA" id="ARBA00023204"/>
    </source>
</evidence>
<dbReference type="CDD" id="cd06445">
    <property type="entry name" value="ATase"/>
    <property type="match status" value="1"/>
</dbReference>
<evidence type="ECO:0000313" key="11">
    <source>
        <dbReference type="Proteomes" id="UP000285232"/>
    </source>
</evidence>